<dbReference type="SUPFAM" id="SSF55666">
    <property type="entry name" value="Ribonuclease PH domain 2-like"/>
    <property type="match status" value="1"/>
</dbReference>
<dbReference type="InterPro" id="IPR027408">
    <property type="entry name" value="PNPase/RNase_PH_dom_sf"/>
</dbReference>
<reference evidence="2" key="3">
    <citation type="submission" date="2024-02" db="UniProtKB">
        <authorList>
            <consortium name="WormBaseParasite"/>
        </authorList>
    </citation>
    <scope>IDENTIFICATION</scope>
    <source>
        <strain evidence="2">pt0022</strain>
    </source>
</reference>
<evidence type="ECO:0000313" key="1">
    <source>
        <dbReference type="Proteomes" id="UP000093561"/>
    </source>
</evidence>
<dbReference type="AlphaFoldDB" id="A0AAF5Q7I4"/>
<dbReference type="Proteomes" id="UP000093561">
    <property type="component" value="Unassembled WGS sequence"/>
</dbReference>
<organism evidence="1 2">
    <name type="scientific">Wuchereria bancrofti</name>
    <dbReference type="NCBI Taxonomy" id="6293"/>
    <lineage>
        <taxon>Eukaryota</taxon>
        <taxon>Metazoa</taxon>
        <taxon>Ecdysozoa</taxon>
        <taxon>Nematoda</taxon>
        <taxon>Chromadorea</taxon>
        <taxon>Rhabditida</taxon>
        <taxon>Spirurina</taxon>
        <taxon>Spiruromorpha</taxon>
        <taxon>Filarioidea</taxon>
        <taxon>Onchocercidae</taxon>
        <taxon>Wuchereria</taxon>
    </lineage>
</organism>
<reference evidence="1" key="1">
    <citation type="submission" date="2015-03" db="EMBL/GenBank/DDBJ databases">
        <title>Wuchereria bancrofti Genome Sequencing Papua New Guinea Strain.</title>
        <authorList>
            <person name="Small S.T."/>
            <person name="Serre D."/>
            <person name="Zimmerman P.A."/>
        </authorList>
    </citation>
    <scope>NUCLEOTIDE SEQUENCE [LARGE SCALE GENOMIC DNA]</scope>
    <source>
        <strain evidence="1">pt0022</strain>
    </source>
</reference>
<sequence>LIDERDVIRFETGHIARSADGAVVSQGDTFVMDLVIAGCDSGKRILMIDMDGCEIEVENFAECIRIGLQVISHVIHAINKVKDSCDRLKRQVDECDAPVETKVIAAGDYLSKLLD</sequence>
<accession>A0AAF5Q7I4</accession>
<protein>
    <submittedName>
        <fullName evidence="2">Uncharacterized protein</fullName>
    </submittedName>
</protein>
<proteinExistence type="predicted"/>
<dbReference type="InterPro" id="IPR036345">
    <property type="entry name" value="ExoRNase_PH_dom2_sf"/>
</dbReference>
<name>A0AAF5Q7I4_WUCBA</name>
<reference evidence="1" key="2">
    <citation type="journal article" date="2016" name="Mol. Ecol.">
        <title>Population genomics of the filarial nematode parasite Wuchereria bancrofti from mosquitoes.</title>
        <authorList>
            <person name="Small S.T."/>
            <person name="Reimer L.J."/>
            <person name="Tisch D.J."/>
            <person name="King C.L."/>
            <person name="Christensen B.M."/>
            <person name="Siba P.M."/>
            <person name="Kazura J.W."/>
            <person name="Serre D."/>
            <person name="Zimmerman P.A."/>
        </authorList>
    </citation>
    <scope>NUCLEOTIDE SEQUENCE</scope>
    <source>
        <strain evidence="1">pt0022</strain>
    </source>
</reference>
<dbReference type="Gene3D" id="3.30.230.70">
    <property type="entry name" value="GHMP Kinase, N-terminal domain"/>
    <property type="match status" value="1"/>
</dbReference>
<dbReference type="WBParaSite" id="mrna-Wban_10984">
    <property type="protein sequence ID" value="mrna-Wban_10984"/>
    <property type="gene ID" value="Wban_10984"/>
</dbReference>
<evidence type="ECO:0000313" key="2">
    <source>
        <dbReference type="WBParaSite" id="mrna-Wban_10984"/>
    </source>
</evidence>